<gene>
    <name evidence="1" type="ORF">L6164_000739</name>
</gene>
<comment type="caution">
    <text evidence="1">The sequence shown here is derived from an EMBL/GenBank/DDBJ whole genome shotgun (WGS) entry which is preliminary data.</text>
</comment>
<reference evidence="1 2" key="1">
    <citation type="journal article" date="2022" name="DNA Res.">
        <title>Chromosomal-level genome assembly of the orchid tree Bauhinia variegata (Leguminosae; Cercidoideae) supports the allotetraploid origin hypothesis of Bauhinia.</title>
        <authorList>
            <person name="Zhong Y."/>
            <person name="Chen Y."/>
            <person name="Zheng D."/>
            <person name="Pang J."/>
            <person name="Liu Y."/>
            <person name="Luo S."/>
            <person name="Meng S."/>
            <person name="Qian L."/>
            <person name="Wei D."/>
            <person name="Dai S."/>
            <person name="Zhou R."/>
        </authorList>
    </citation>
    <scope>NUCLEOTIDE SEQUENCE [LARGE SCALE GENOMIC DNA]</scope>
    <source>
        <strain evidence="1">BV-YZ2020</strain>
    </source>
</reference>
<sequence>MLSYVFPVSVDKHLKQLKDLIIQNSPTTYLYGRKGCMETRIGIQTGTRTGTGSGNFPKFKKQVLLTVRNTSRTFPDVPSGVPPSETFPVDIRTEYPCFLGGS</sequence>
<dbReference type="Proteomes" id="UP000828941">
    <property type="component" value="Chromosome 1"/>
</dbReference>
<evidence type="ECO:0000313" key="1">
    <source>
        <dbReference type="EMBL" id="KAI4356745.1"/>
    </source>
</evidence>
<accession>A0ACB9Q818</accession>
<proteinExistence type="predicted"/>
<protein>
    <submittedName>
        <fullName evidence="1">Uncharacterized protein</fullName>
    </submittedName>
</protein>
<organism evidence="1 2">
    <name type="scientific">Bauhinia variegata</name>
    <name type="common">Purple orchid tree</name>
    <name type="synonym">Phanera variegata</name>
    <dbReference type="NCBI Taxonomy" id="167791"/>
    <lineage>
        <taxon>Eukaryota</taxon>
        <taxon>Viridiplantae</taxon>
        <taxon>Streptophyta</taxon>
        <taxon>Embryophyta</taxon>
        <taxon>Tracheophyta</taxon>
        <taxon>Spermatophyta</taxon>
        <taxon>Magnoliopsida</taxon>
        <taxon>eudicotyledons</taxon>
        <taxon>Gunneridae</taxon>
        <taxon>Pentapetalae</taxon>
        <taxon>rosids</taxon>
        <taxon>fabids</taxon>
        <taxon>Fabales</taxon>
        <taxon>Fabaceae</taxon>
        <taxon>Cercidoideae</taxon>
        <taxon>Cercideae</taxon>
        <taxon>Bauhiniinae</taxon>
        <taxon>Bauhinia</taxon>
    </lineage>
</organism>
<evidence type="ECO:0000313" key="2">
    <source>
        <dbReference type="Proteomes" id="UP000828941"/>
    </source>
</evidence>
<dbReference type="EMBL" id="CM039426">
    <property type="protein sequence ID" value="KAI4356745.1"/>
    <property type="molecule type" value="Genomic_DNA"/>
</dbReference>
<keyword evidence="2" id="KW-1185">Reference proteome</keyword>
<name>A0ACB9Q818_BAUVA</name>